<dbReference type="Gene3D" id="1.10.510.10">
    <property type="entry name" value="Transferase(Phosphotransferase) domain 1"/>
    <property type="match status" value="1"/>
</dbReference>
<dbReference type="EMBL" id="ARXS01000020">
    <property type="protein sequence ID" value="MCU5783797.1"/>
    <property type="molecule type" value="Genomic_DNA"/>
</dbReference>
<evidence type="ECO:0000313" key="7">
    <source>
        <dbReference type="Proteomes" id="UP001064106"/>
    </source>
</evidence>
<dbReference type="InterPro" id="IPR011009">
    <property type="entry name" value="Kinase-like_dom_sf"/>
</dbReference>
<dbReference type="PANTHER" id="PTHR43851">
    <property type="match status" value="1"/>
</dbReference>
<keyword evidence="4" id="KW-0067">ATP-binding</keyword>
<accession>A0ABT2R1Y5</accession>
<dbReference type="InterPro" id="IPR004147">
    <property type="entry name" value="ABC1_dom"/>
</dbReference>
<dbReference type="InterPro" id="IPR034646">
    <property type="entry name" value="ADCK3_dom"/>
</dbReference>
<feature type="domain" description="ABC1 atypical kinase-like" evidence="5">
    <location>
        <begin position="99"/>
        <end position="339"/>
    </location>
</feature>
<protein>
    <recommendedName>
        <fullName evidence="5">ABC1 atypical kinase-like domain-containing protein</fullName>
    </recommendedName>
</protein>
<evidence type="ECO:0000256" key="2">
    <source>
        <dbReference type="ARBA" id="ARBA00022679"/>
    </source>
</evidence>
<sequence>MEDTVAKRIRNPLSGGGRLLKLTGMTTSIATRVATHQVKSWFQDDALRETNREALMRHIGREVAATLGEMKGAVMKVGQIASQMQDILPKEISEQLAVLQNASAPMPFHVIRRQLETHLGGKLGDHFSEFSETPFAAASIGQVHDAVTRDGESVVVKVQYPAVRSSIDSDMRHLKRILKLGSLLKVNEAALDAVFQEIRSRLNEELDYHQEARNLNHLREFHRDQPWLVIPQVHASLSGEAVLTLSREDGVSLHQVNDENGFDQPLRNQLGERLFDALAAEIFQLGTVHCDPHPGNFAFRRDGSIVMYDFGAVKQLSEEDIELFGKVINAATRGDWQCLDAGLIELGARRPDSHPPPGFYDRWVPLILSGFSPEPVNFANARVHLDIVETVRKTPLSALLTFQPSSRTLLVERVVSGHYWTMKALGVRSAFLPRLQSSMAASKAG</sequence>
<name>A0ABT2R1Y5_9GAMM</name>
<dbReference type="CDD" id="cd13970">
    <property type="entry name" value="ABC1_ADCK3"/>
    <property type="match status" value="1"/>
</dbReference>
<reference evidence="6" key="1">
    <citation type="submission" date="2012-09" db="EMBL/GenBank/DDBJ databases">
        <title>Genome Sequence of alkane-degrading Bacterium Alcanivorax balearicus MACL04.</title>
        <authorList>
            <person name="Lai Q."/>
            <person name="Shao Z."/>
        </authorList>
    </citation>
    <scope>NUCLEOTIDE SEQUENCE</scope>
    <source>
        <strain evidence="6">MACL04</strain>
    </source>
</reference>
<organism evidence="6 7">
    <name type="scientific">Alloalcanivorax balearicus MACL04</name>
    <dbReference type="NCBI Taxonomy" id="1177182"/>
    <lineage>
        <taxon>Bacteria</taxon>
        <taxon>Pseudomonadati</taxon>
        <taxon>Pseudomonadota</taxon>
        <taxon>Gammaproteobacteria</taxon>
        <taxon>Oceanospirillales</taxon>
        <taxon>Alcanivoracaceae</taxon>
        <taxon>Alloalcanivorax</taxon>
    </lineage>
</organism>
<gene>
    <name evidence="6" type="ORF">MA04_03097</name>
</gene>
<proteinExistence type="inferred from homology"/>
<evidence type="ECO:0000259" key="5">
    <source>
        <dbReference type="Pfam" id="PF03109"/>
    </source>
</evidence>
<comment type="similarity">
    <text evidence="1">Belongs to the protein kinase superfamily. ADCK protein kinase family.</text>
</comment>
<evidence type="ECO:0000256" key="4">
    <source>
        <dbReference type="ARBA" id="ARBA00022840"/>
    </source>
</evidence>
<keyword evidence="3" id="KW-0547">Nucleotide-binding</keyword>
<comment type="caution">
    <text evidence="6">The sequence shown here is derived from an EMBL/GenBank/DDBJ whole genome shotgun (WGS) entry which is preliminary data.</text>
</comment>
<dbReference type="Proteomes" id="UP001064106">
    <property type="component" value="Unassembled WGS sequence"/>
</dbReference>
<dbReference type="PANTHER" id="PTHR43851:SF3">
    <property type="entry name" value="COENZYME Q8"/>
    <property type="match status" value="1"/>
</dbReference>
<keyword evidence="2" id="KW-0808">Transferase</keyword>
<dbReference type="Pfam" id="PF03109">
    <property type="entry name" value="ABC1"/>
    <property type="match status" value="1"/>
</dbReference>
<evidence type="ECO:0000256" key="1">
    <source>
        <dbReference type="ARBA" id="ARBA00009670"/>
    </source>
</evidence>
<keyword evidence="7" id="KW-1185">Reference proteome</keyword>
<dbReference type="SUPFAM" id="SSF56112">
    <property type="entry name" value="Protein kinase-like (PK-like)"/>
    <property type="match status" value="1"/>
</dbReference>
<evidence type="ECO:0000313" key="6">
    <source>
        <dbReference type="EMBL" id="MCU5783797.1"/>
    </source>
</evidence>
<evidence type="ECO:0000256" key="3">
    <source>
        <dbReference type="ARBA" id="ARBA00022741"/>
    </source>
</evidence>
<dbReference type="InterPro" id="IPR051409">
    <property type="entry name" value="Atypical_kinase_ADCK"/>
</dbReference>